<organism evidence="8 9">
    <name type="scientific">Quillaja saponaria</name>
    <name type="common">Soap bark tree</name>
    <dbReference type="NCBI Taxonomy" id="32244"/>
    <lineage>
        <taxon>Eukaryota</taxon>
        <taxon>Viridiplantae</taxon>
        <taxon>Streptophyta</taxon>
        <taxon>Embryophyta</taxon>
        <taxon>Tracheophyta</taxon>
        <taxon>Spermatophyta</taxon>
        <taxon>Magnoliopsida</taxon>
        <taxon>eudicotyledons</taxon>
        <taxon>Gunneridae</taxon>
        <taxon>Pentapetalae</taxon>
        <taxon>rosids</taxon>
        <taxon>fabids</taxon>
        <taxon>Fabales</taxon>
        <taxon>Quillajaceae</taxon>
        <taxon>Quillaja</taxon>
    </lineage>
</organism>
<keyword evidence="5" id="KW-0539">Nucleus</keyword>
<evidence type="ECO:0000256" key="6">
    <source>
        <dbReference type="SAM" id="MobiDB-lite"/>
    </source>
</evidence>
<evidence type="ECO:0000256" key="3">
    <source>
        <dbReference type="ARBA" id="ARBA00023125"/>
    </source>
</evidence>
<sequence>MSKSHRSRVSSCRSNSRALVAPPSLPTFFFKIIFPYNIEEKKLRIPRKFVRDFGHELSAVATIKGPDGRIWRMSIKNSEEDTWFRDGWHEFVNYYSVGVKYMILFVYGGNSQFQASMTDHQTCTQIHFHPYNDQSTHEEENDEENIEETIISDDEDSNDTSTWSKLNENVISKPANPSFEVKLVYDYFVYLNADFASKYLNTQQEHIKLQMDGKQWPASLYVASSGKKIGRGWKTFAHDNNLKIGDVCVFELINRKEIVLEVKVSKILRKRGNPMSQQNLENAASKQYRREPERGYEMKIKRFRLENQAEIIELYNCETSNDEMLNRNVISKPHNSAKKNKNGRRSCSSSKPREIRVESATKCMTKNPSFTAVLGPSNRNGCYLYVPADFTDKYMNTREGSIQLELEWKAMESSLLF</sequence>
<dbReference type="PANTHER" id="PTHR31920">
    <property type="entry name" value="B3 DOMAIN-CONTAINING"/>
    <property type="match status" value="1"/>
</dbReference>
<dbReference type="InterPro" id="IPR015300">
    <property type="entry name" value="DNA-bd_pseudobarrel_sf"/>
</dbReference>
<protein>
    <submittedName>
        <fullName evidence="8">B3 domain-containing protein</fullName>
    </submittedName>
</protein>
<evidence type="ECO:0000256" key="1">
    <source>
        <dbReference type="ARBA" id="ARBA00004123"/>
    </source>
</evidence>
<dbReference type="Pfam" id="PF02362">
    <property type="entry name" value="B3"/>
    <property type="match status" value="2"/>
</dbReference>
<proteinExistence type="predicted"/>
<comment type="caution">
    <text evidence="8">The sequence shown here is derived from an EMBL/GenBank/DDBJ whole genome shotgun (WGS) entry which is preliminary data.</text>
</comment>
<evidence type="ECO:0000313" key="9">
    <source>
        <dbReference type="Proteomes" id="UP001163823"/>
    </source>
</evidence>
<dbReference type="Gene3D" id="2.40.330.10">
    <property type="entry name" value="DNA-binding pseudobarrel domain"/>
    <property type="match status" value="3"/>
</dbReference>
<dbReference type="AlphaFoldDB" id="A0AAD7QJM3"/>
<dbReference type="KEGG" id="qsa:O6P43_001801"/>
<dbReference type="GO" id="GO:0005634">
    <property type="term" value="C:nucleus"/>
    <property type="evidence" value="ECO:0007669"/>
    <property type="project" value="UniProtKB-SubCell"/>
</dbReference>
<dbReference type="SUPFAM" id="SSF101936">
    <property type="entry name" value="DNA-binding pseudobarrel domain"/>
    <property type="match status" value="2"/>
</dbReference>
<feature type="region of interest" description="Disordered" evidence="6">
    <location>
        <begin position="333"/>
        <end position="353"/>
    </location>
</feature>
<feature type="compositionally biased region" description="Acidic residues" evidence="6">
    <location>
        <begin position="139"/>
        <end position="158"/>
    </location>
</feature>
<gene>
    <name evidence="8" type="ORF">O6P43_001801</name>
</gene>
<keyword evidence="4" id="KW-0804">Transcription</keyword>
<dbReference type="GO" id="GO:0003677">
    <property type="term" value="F:DNA binding"/>
    <property type="evidence" value="ECO:0007669"/>
    <property type="project" value="UniProtKB-KW"/>
</dbReference>
<name>A0AAD7QJM3_QUISA</name>
<dbReference type="InterPro" id="IPR050655">
    <property type="entry name" value="Plant_B3_domain"/>
</dbReference>
<evidence type="ECO:0000256" key="5">
    <source>
        <dbReference type="ARBA" id="ARBA00023242"/>
    </source>
</evidence>
<dbReference type="EMBL" id="JARAOO010000001">
    <property type="protein sequence ID" value="KAJ7982710.1"/>
    <property type="molecule type" value="Genomic_DNA"/>
</dbReference>
<feature type="region of interest" description="Disordered" evidence="6">
    <location>
        <begin position="132"/>
        <end position="160"/>
    </location>
</feature>
<dbReference type="Proteomes" id="UP001163823">
    <property type="component" value="Chromosome 1"/>
</dbReference>
<reference evidence="8 9" key="1">
    <citation type="journal article" date="2023" name="Science">
        <title>Elucidation of the pathway for biosynthesis of saponin adjuvants from the soapbark tree.</title>
        <authorList>
            <person name="Reed J."/>
            <person name="Orme A."/>
            <person name="El-Demerdash A."/>
            <person name="Owen C."/>
            <person name="Martin L.B.B."/>
            <person name="Misra R.C."/>
            <person name="Kikuchi S."/>
            <person name="Rejzek M."/>
            <person name="Martin A.C."/>
            <person name="Harkess A."/>
            <person name="Leebens-Mack J."/>
            <person name="Louveau T."/>
            <person name="Stephenson M.J."/>
            <person name="Osbourn A."/>
        </authorList>
    </citation>
    <scope>NUCLEOTIDE SEQUENCE [LARGE SCALE GENOMIC DNA]</scope>
    <source>
        <strain evidence="8">S10</strain>
    </source>
</reference>
<dbReference type="CDD" id="cd10017">
    <property type="entry name" value="B3_DNA"/>
    <property type="match status" value="2"/>
</dbReference>
<feature type="domain" description="TF-B3" evidence="7">
    <location>
        <begin position="189"/>
        <end position="266"/>
    </location>
</feature>
<comment type="subcellular location">
    <subcellularLocation>
        <location evidence="1">Nucleus</location>
    </subcellularLocation>
</comment>
<dbReference type="SMART" id="SM01019">
    <property type="entry name" value="B3"/>
    <property type="match status" value="2"/>
</dbReference>
<evidence type="ECO:0000256" key="2">
    <source>
        <dbReference type="ARBA" id="ARBA00023015"/>
    </source>
</evidence>
<evidence type="ECO:0000259" key="7">
    <source>
        <dbReference type="PROSITE" id="PS50863"/>
    </source>
</evidence>
<keyword evidence="3" id="KW-0238">DNA-binding</keyword>
<feature type="compositionally biased region" description="Basic residues" evidence="6">
    <location>
        <begin position="335"/>
        <end position="344"/>
    </location>
</feature>
<evidence type="ECO:0000313" key="8">
    <source>
        <dbReference type="EMBL" id="KAJ7982710.1"/>
    </source>
</evidence>
<accession>A0AAD7QJM3</accession>
<feature type="domain" description="TF-B3" evidence="7">
    <location>
        <begin position="28"/>
        <end position="121"/>
    </location>
</feature>
<dbReference type="PROSITE" id="PS50863">
    <property type="entry name" value="B3"/>
    <property type="match status" value="2"/>
</dbReference>
<keyword evidence="2" id="KW-0805">Transcription regulation</keyword>
<evidence type="ECO:0000256" key="4">
    <source>
        <dbReference type="ARBA" id="ARBA00023163"/>
    </source>
</evidence>
<dbReference type="InterPro" id="IPR003340">
    <property type="entry name" value="B3_DNA-bd"/>
</dbReference>
<dbReference type="PANTHER" id="PTHR31920:SF37">
    <property type="entry name" value="B3 DOMAIN-CONTAINING TRANSCRIPTION FACTOR VRN1"/>
    <property type="match status" value="1"/>
</dbReference>
<keyword evidence="9" id="KW-1185">Reference proteome</keyword>